<dbReference type="PANTHER" id="PTHR35866">
    <property type="entry name" value="PUTATIVE-RELATED"/>
    <property type="match status" value="1"/>
</dbReference>
<evidence type="ECO:0000313" key="3">
    <source>
        <dbReference type="Proteomes" id="UP000662914"/>
    </source>
</evidence>
<dbReference type="GO" id="GO:0032259">
    <property type="term" value="P:methylation"/>
    <property type="evidence" value="ECO:0007669"/>
    <property type="project" value="UniProtKB-KW"/>
</dbReference>
<accession>A0A809R1Y1</accession>
<dbReference type="Pfam" id="PF03692">
    <property type="entry name" value="CxxCxxCC"/>
    <property type="match status" value="1"/>
</dbReference>
<keyword evidence="2" id="KW-0489">Methyltransferase</keyword>
<gene>
    <name evidence="2" type="ORF">DSYM_23220</name>
</gene>
<dbReference type="AlphaFoldDB" id="A0A809R1Y1"/>
<organism evidence="2 3">
    <name type="scientific">Candidatus Desulfobacillus denitrificans</name>
    <dbReference type="NCBI Taxonomy" id="2608985"/>
    <lineage>
        <taxon>Bacteria</taxon>
        <taxon>Pseudomonadati</taxon>
        <taxon>Pseudomonadota</taxon>
        <taxon>Betaproteobacteria</taxon>
        <taxon>Candidatus Desulfobacillus</taxon>
    </lineage>
</organism>
<reference evidence="2" key="1">
    <citation type="journal article" name="DNA Res.">
        <title>The physiological potential of anammox bacteria as revealed by their core genome structure.</title>
        <authorList>
            <person name="Okubo T."/>
            <person name="Toyoda A."/>
            <person name="Fukuhara K."/>
            <person name="Uchiyama I."/>
            <person name="Harigaya Y."/>
            <person name="Kuroiwa M."/>
            <person name="Suzuki T."/>
            <person name="Murakami Y."/>
            <person name="Suwa Y."/>
            <person name="Takami H."/>
        </authorList>
    </citation>
    <scope>NUCLEOTIDE SEQUENCE</scope>
    <source>
        <strain evidence="2">317325-3</strain>
    </source>
</reference>
<dbReference type="KEGG" id="ddz:DSYM_23220"/>
<proteinExistence type="predicted"/>
<name>A0A809R1Y1_9PROT</name>
<dbReference type="EMBL" id="AP021857">
    <property type="protein sequence ID" value="BBO21623.1"/>
    <property type="molecule type" value="Genomic_DNA"/>
</dbReference>
<dbReference type="InterPro" id="IPR005358">
    <property type="entry name" value="Puta_zinc/iron-chelating_dom"/>
</dbReference>
<dbReference type="GO" id="GO:0008168">
    <property type="term" value="F:methyltransferase activity"/>
    <property type="evidence" value="ECO:0007669"/>
    <property type="project" value="UniProtKB-KW"/>
</dbReference>
<sequence length="303" mass="34334">MNTPDPKNLPFNSPVVPEMVEGGKVIQFQCRKGIACWNACCSNIDISLTPYDILRLKRRLGLASAQFLQQYAVPYELEKDGIAGIKLKPVAGGSACQFMTPEGCSVYEDRPTACRYYPVALLSMRKQDEYTDTHSYALVKEEHCLGHNEPRSLTIDDYRAEQGLPEYDAQGRGWRQLVLKKMSSGPTVGKPSVKSRQLFFMTCYDLDTFRAFVDSGPFNELYDVPEAERQAMLGDSLEAEQALLQFGYRFLRQVLFGEESIALHKEAAEKRREQARAKAQQAEREAAEKLAREEDMRDEGFDD</sequence>
<dbReference type="Proteomes" id="UP000662914">
    <property type="component" value="Chromosome"/>
</dbReference>
<evidence type="ECO:0000313" key="2">
    <source>
        <dbReference type="EMBL" id="BBO21623.1"/>
    </source>
</evidence>
<protein>
    <submittedName>
        <fullName evidence="2">50S rRNA methyltransferase</fullName>
    </submittedName>
</protein>
<keyword evidence="2" id="KW-0808">Transferase</keyword>
<dbReference type="PANTHER" id="PTHR35866:SF1">
    <property type="entry name" value="YKGJ FAMILY CYSTEINE CLUSTER PROTEIN"/>
    <property type="match status" value="1"/>
</dbReference>
<evidence type="ECO:0000256" key="1">
    <source>
        <dbReference type="SAM" id="MobiDB-lite"/>
    </source>
</evidence>
<feature type="region of interest" description="Disordered" evidence="1">
    <location>
        <begin position="268"/>
        <end position="303"/>
    </location>
</feature>